<dbReference type="GO" id="GO:0005886">
    <property type="term" value="C:plasma membrane"/>
    <property type="evidence" value="ECO:0007669"/>
    <property type="project" value="UniProtKB-SubCell"/>
</dbReference>
<evidence type="ECO:0000313" key="12">
    <source>
        <dbReference type="Proteomes" id="UP000679779"/>
    </source>
</evidence>
<evidence type="ECO:0000256" key="8">
    <source>
        <dbReference type="SAM" id="Phobius"/>
    </source>
</evidence>
<dbReference type="CDD" id="cd18549">
    <property type="entry name" value="ABC_6TM_YwjA_like"/>
    <property type="match status" value="1"/>
</dbReference>
<feature type="transmembrane region" description="Helical" evidence="8">
    <location>
        <begin position="173"/>
        <end position="190"/>
    </location>
</feature>
<dbReference type="GO" id="GO:0016887">
    <property type="term" value="F:ATP hydrolysis activity"/>
    <property type="evidence" value="ECO:0007669"/>
    <property type="project" value="InterPro"/>
</dbReference>
<dbReference type="EMBL" id="BORQ01000003">
    <property type="protein sequence ID" value="GIO31984.1"/>
    <property type="molecule type" value="Genomic_DNA"/>
</dbReference>
<dbReference type="PANTHER" id="PTHR43394:SF1">
    <property type="entry name" value="ATP-BINDING CASSETTE SUB-FAMILY B MEMBER 10, MITOCHONDRIAL"/>
    <property type="match status" value="1"/>
</dbReference>
<feature type="transmembrane region" description="Helical" evidence="8">
    <location>
        <begin position="64"/>
        <end position="89"/>
    </location>
</feature>
<evidence type="ECO:0000256" key="4">
    <source>
        <dbReference type="ARBA" id="ARBA00022741"/>
    </source>
</evidence>
<dbReference type="Gene3D" id="1.20.1560.10">
    <property type="entry name" value="ABC transporter type 1, transmembrane domain"/>
    <property type="match status" value="1"/>
</dbReference>
<evidence type="ECO:0000256" key="2">
    <source>
        <dbReference type="ARBA" id="ARBA00005417"/>
    </source>
</evidence>
<dbReference type="SUPFAM" id="SSF90123">
    <property type="entry name" value="ABC transporter transmembrane region"/>
    <property type="match status" value="1"/>
</dbReference>
<dbReference type="CDD" id="cd03251">
    <property type="entry name" value="ABCC_MsbA"/>
    <property type="match status" value="1"/>
</dbReference>
<evidence type="ECO:0000256" key="7">
    <source>
        <dbReference type="ARBA" id="ARBA00023136"/>
    </source>
</evidence>
<keyword evidence="5 11" id="KW-0067">ATP-binding</keyword>
<dbReference type="AlphaFoldDB" id="A0A919XG51"/>
<feature type="domain" description="ABC transporter" evidence="9">
    <location>
        <begin position="348"/>
        <end position="582"/>
    </location>
</feature>
<dbReference type="InterPro" id="IPR039421">
    <property type="entry name" value="Type_1_exporter"/>
</dbReference>
<dbReference type="Gene3D" id="3.40.50.300">
    <property type="entry name" value="P-loop containing nucleotide triphosphate hydrolases"/>
    <property type="match status" value="1"/>
</dbReference>
<gene>
    <name evidence="11" type="ORF">J2TS6_31250</name>
</gene>
<dbReference type="InterPro" id="IPR011527">
    <property type="entry name" value="ABC1_TM_dom"/>
</dbReference>
<dbReference type="FunFam" id="1.20.1560.10:FF:000053">
    <property type="entry name" value="Multidrug ABC transporter ATP-binding protein"/>
    <property type="match status" value="1"/>
</dbReference>
<accession>A0A919XG51</accession>
<evidence type="ECO:0000256" key="6">
    <source>
        <dbReference type="ARBA" id="ARBA00022989"/>
    </source>
</evidence>
<keyword evidence="7 8" id="KW-0472">Membrane</keyword>
<dbReference type="RefSeq" id="WP_236575808.1">
    <property type="nucleotide sequence ID" value="NZ_BORQ01000003.1"/>
</dbReference>
<dbReference type="InterPro" id="IPR027417">
    <property type="entry name" value="P-loop_NTPase"/>
</dbReference>
<keyword evidence="3 8" id="KW-0812">Transmembrane</keyword>
<evidence type="ECO:0000259" key="10">
    <source>
        <dbReference type="PROSITE" id="PS50929"/>
    </source>
</evidence>
<evidence type="ECO:0000256" key="3">
    <source>
        <dbReference type="ARBA" id="ARBA00022692"/>
    </source>
</evidence>
<dbReference type="GO" id="GO:0005524">
    <property type="term" value="F:ATP binding"/>
    <property type="evidence" value="ECO:0007669"/>
    <property type="project" value="UniProtKB-KW"/>
</dbReference>
<feature type="transmembrane region" description="Helical" evidence="8">
    <location>
        <begin position="30"/>
        <end position="52"/>
    </location>
</feature>
<comment type="similarity">
    <text evidence="2">Belongs to the ABC transporter superfamily.</text>
</comment>
<dbReference type="Pfam" id="PF00664">
    <property type="entry name" value="ABC_membrane"/>
    <property type="match status" value="1"/>
</dbReference>
<organism evidence="11 12">
    <name type="scientific">Paenibacillus albilobatus</name>
    <dbReference type="NCBI Taxonomy" id="2716884"/>
    <lineage>
        <taxon>Bacteria</taxon>
        <taxon>Bacillati</taxon>
        <taxon>Bacillota</taxon>
        <taxon>Bacilli</taxon>
        <taxon>Bacillales</taxon>
        <taxon>Paenibacillaceae</taxon>
        <taxon>Paenibacillus</taxon>
    </lineage>
</organism>
<proteinExistence type="inferred from homology"/>
<keyword evidence="12" id="KW-1185">Reference proteome</keyword>
<evidence type="ECO:0000313" key="11">
    <source>
        <dbReference type="EMBL" id="GIO31984.1"/>
    </source>
</evidence>
<feature type="transmembrane region" description="Helical" evidence="8">
    <location>
        <begin position="249"/>
        <end position="277"/>
    </location>
</feature>
<dbReference type="Pfam" id="PF00005">
    <property type="entry name" value="ABC_tran"/>
    <property type="match status" value="1"/>
</dbReference>
<dbReference type="SMART" id="SM00382">
    <property type="entry name" value="AAA"/>
    <property type="match status" value="1"/>
</dbReference>
<dbReference type="GO" id="GO:0015421">
    <property type="term" value="F:ABC-type oligopeptide transporter activity"/>
    <property type="evidence" value="ECO:0007669"/>
    <property type="project" value="TreeGrafter"/>
</dbReference>
<sequence>MMQNAAGQASGAQPGLIRRFMSYYRPHKRLFMVDFGCAVVAGLLELGFPVAVQWVVDKLLPDGAWGTIIAAGCGLLALYLISMGLQFIVSYWGHKLGINIESDMRQQAFNHVQKLSFKFFDNTKTGHLMSRMTNDLFDIGEMAHHGPEDMFIAVMTFVGAFAIMWTVNWQLALITFVIMPVIVWMIVYFNQKLNHASSEMFRNIAELNAGVEDSVSGIRVVKSFGNEEYEISRFRESNAAFRLAKLRSYLAMSFSVSGMYMLTRLISLIVLVCGAWFAYQNKLTYGELVAFLLYVNIFLKPIDKINALMEIYPKGMAGFKRFCQLMDTDPDIKDQPDAVEVVQLRGNIEFRNVSFGYEDQRRILEGIDLNITAGETVALVGPSGAGKSTLCSLIPRFYEVDEGSITIDGIDIREMTQRSLRSQIGMVQQDVFLFSGTIRENILYGNLNASEAELMDAVQKAHLESLVASLPDGLDTVIGERGLKLSGGQRQRLAIARMFLKNPPILILDEATSALDTETEAIIQEALEVLAVNRTTLVIAHRLATIRNADRIIVVTEDGIAEHGRHEELLQIGGVYARLHQAQFG</sequence>
<dbReference type="FunFam" id="3.40.50.300:FF:000218">
    <property type="entry name" value="Multidrug ABC transporter ATP-binding protein"/>
    <property type="match status" value="1"/>
</dbReference>
<reference evidence="11" key="1">
    <citation type="submission" date="2021-03" db="EMBL/GenBank/DDBJ databases">
        <title>Antimicrobial resistance genes in bacteria isolated from Japanese honey, and their potential for conferring macrolide and lincosamide resistance in the American foulbrood pathogen Paenibacillus larvae.</title>
        <authorList>
            <person name="Okamoto M."/>
            <person name="Kumagai M."/>
            <person name="Kanamori H."/>
            <person name="Takamatsu D."/>
        </authorList>
    </citation>
    <scope>NUCLEOTIDE SEQUENCE</scope>
    <source>
        <strain evidence="11">J2TS6</strain>
    </source>
</reference>
<keyword evidence="4" id="KW-0547">Nucleotide-binding</keyword>
<dbReference type="InterPro" id="IPR003593">
    <property type="entry name" value="AAA+_ATPase"/>
</dbReference>
<dbReference type="Proteomes" id="UP000679779">
    <property type="component" value="Unassembled WGS sequence"/>
</dbReference>
<protein>
    <submittedName>
        <fullName evidence="11">Multidrug ABC transporter ATP-binding protein</fullName>
    </submittedName>
</protein>
<keyword evidence="6 8" id="KW-1133">Transmembrane helix</keyword>
<evidence type="ECO:0000256" key="5">
    <source>
        <dbReference type="ARBA" id="ARBA00022840"/>
    </source>
</evidence>
<dbReference type="PANTHER" id="PTHR43394">
    <property type="entry name" value="ATP-DEPENDENT PERMEASE MDL1, MITOCHONDRIAL"/>
    <property type="match status" value="1"/>
</dbReference>
<name>A0A919XG51_9BACL</name>
<dbReference type="PROSITE" id="PS00211">
    <property type="entry name" value="ABC_TRANSPORTER_1"/>
    <property type="match status" value="1"/>
</dbReference>
<evidence type="ECO:0000259" key="9">
    <source>
        <dbReference type="PROSITE" id="PS50893"/>
    </source>
</evidence>
<dbReference type="SUPFAM" id="SSF52540">
    <property type="entry name" value="P-loop containing nucleoside triphosphate hydrolases"/>
    <property type="match status" value="1"/>
</dbReference>
<feature type="domain" description="ABC transmembrane type-1" evidence="10">
    <location>
        <begin position="35"/>
        <end position="314"/>
    </location>
</feature>
<dbReference type="PROSITE" id="PS50893">
    <property type="entry name" value="ABC_TRANSPORTER_2"/>
    <property type="match status" value="1"/>
</dbReference>
<dbReference type="InterPro" id="IPR036640">
    <property type="entry name" value="ABC1_TM_sf"/>
</dbReference>
<comment type="caution">
    <text evidence="11">The sequence shown here is derived from an EMBL/GenBank/DDBJ whole genome shotgun (WGS) entry which is preliminary data.</text>
</comment>
<dbReference type="InterPro" id="IPR003439">
    <property type="entry name" value="ABC_transporter-like_ATP-bd"/>
</dbReference>
<dbReference type="InterPro" id="IPR017871">
    <property type="entry name" value="ABC_transporter-like_CS"/>
</dbReference>
<dbReference type="PROSITE" id="PS50929">
    <property type="entry name" value="ABC_TM1F"/>
    <property type="match status" value="1"/>
</dbReference>
<evidence type="ECO:0000256" key="1">
    <source>
        <dbReference type="ARBA" id="ARBA00004651"/>
    </source>
</evidence>
<comment type="subcellular location">
    <subcellularLocation>
        <location evidence="1">Cell membrane</location>
        <topology evidence="1">Multi-pass membrane protein</topology>
    </subcellularLocation>
</comment>
<feature type="transmembrane region" description="Helical" evidence="8">
    <location>
        <begin position="150"/>
        <end position="167"/>
    </location>
</feature>